<protein>
    <recommendedName>
        <fullName evidence="2">BURP domain-containing protein</fullName>
    </recommendedName>
</protein>
<organism evidence="3 4">
    <name type="scientific">Cucumis sativus</name>
    <name type="common">Cucumber</name>
    <dbReference type="NCBI Taxonomy" id="3659"/>
    <lineage>
        <taxon>Eukaryota</taxon>
        <taxon>Viridiplantae</taxon>
        <taxon>Streptophyta</taxon>
        <taxon>Embryophyta</taxon>
        <taxon>Tracheophyta</taxon>
        <taxon>Spermatophyta</taxon>
        <taxon>Magnoliopsida</taxon>
        <taxon>eudicotyledons</taxon>
        <taxon>Gunneridae</taxon>
        <taxon>Pentapetalae</taxon>
        <taxon>rosids</taxon>
        <taxon>fabids</taxon>
        <taxon>Cucurbitales</taxon>
        <taxon>Cucurbitaceae</taxon>
        <taxon>Benincaseae</taxon>
        <taxon>Cucumis</taxon>
    </lineage>
</organism>
<keyword evidence="1" id="KW-0472">Membrane</keyword>
<evidence type="ECO:0000313" key="3">
    <source>
        <dbReference type="EMBL" id="KGN61783.1"/>
    </source>
</evidence>
<dbReference type="STRING" id="3659.A0A0A0LIY2"/>
<dbReference type="InterPro" id="IPR044816">
    <property type="entry name" value="BURP"/>
</dbReference>
<reference evidence="3 4" key="4">
    <citation type="journal article" date="2011" name="BMC Genomics">
        <title>RNA-Seq improves annotation of protein-coding genes in the cucumber genome.</title>
        <authorList>
            <person name="Li Z."/>
            <person name="Zhang Z."/>
            <person name="Yan P."/>
            <person name="Huang S."/>
            <person name="Fei Z."/>
            <person name="Lin K."/>
        </authorList>
    </citation>
    <scope>NUCLEOTIDE SEQUENCE [LARGE SCALE GENOMIC DNA]</scope>
    <source>
        <strain evidence="4">cv. 9930</strain>
    </source>
</reference>
<dbReference type="OrthoDB" id="1909293at2759"/>
<evidence type="ECO:0000259" key="2">
    <source>
        <dbReference type="PROSITE" id="PS51277"/>
    </source>
</evidence>
<dbReference type="Gramene" id="KGN61783">
    <property type="protein sequence ID" value="KGN61783"/>
    <property type="gene ID" value="Csa_2G245470"/>
</dbReference>
<dbReference type="EMBL" id="CM002923">
    <property type="protein sequence ID" value="KGN61783.1"/>
    <property type="molecule type" value="Genomic_DNA"/>
</dbReference>
<reference evidence="3 4" key="2">
    <citation type="journal article" date="2009" name="PLoS ONE">
        <title>An integrated genetic and cytogenetic map of the cucumber genome.</title>
        <authorList>
            <person name="Ren Y."/>
            <person name="Zhang Z."/>
            <person name="Liu J."/>
            <person name="Staub J.E."/>
            <person name="Han Y."/>
            <person name="Cheng Z."/>
            <person name="Li X."/>
            <person name="Lu J."/>
            <person name="Miao H."/>
            <person name="Kang H."/>
            <person name="Xie B."/>
            <person name="Gu X."/>
            <person name="Wang X."/>
            <person name="Du Y."/>
            <person name="Jin W."/>
            <person name="Huang S."/>
        </authorList>
    </citation>
    <scope>NUCLEOTIDE SEQUENCE [LARGE SCALE GENOMIC DNA]</scope>
    <source>
        <strain evidence="4">cv. 9930</strain>
    </source>
</reference>
<dbReference type="eggNOG" id="ENOG502QU5J">
    <property type="taxonomic scope" value="Eukaryota"/>
</dbReference>
<dbReference type="InterPro" id="IPR004873">
    <property type="entry name" value="BURP_dom"/>
</dbReference>
<feature type="transmembrane region" description="Helical" evidence="1">
    <location>
        <begin position="6"/>
        <end position="22"/>
    </location>
</feature>
<dbReference type="GO" id="GO:0000326">
    <property type="term" value="C:protein storage vacuole"/>
    <property type="evidence" value="ECO:0007669"/>
    <property type="project" value="EnsemblPlants"/>
</dbReference>
<reference evidence="3 4" key="3">
    <citation type="journal article" date="2010" name="BMC Genomics">
        <title>Transcriptome sequencing and comparative analysis of cucumber flowers with different sex types.</title>
        <authorList>
            <person name="Guo S."/>
            <person name="Zheng Y."/>
            <person name="Joung J.G."/>
            <person name="Liu S."/>
            <person name="Zhang Z."/>
            <person name="Crasta O.R."/>
            <person name="Sobral B.W."/>
            <person name="Xu Y."/>
            <person name="Huang S."/>
            <person name="Fei Z."/>
        </authorList>
    </citation>
    <scope>NUCLEOTIDE SEQUENCE [LARGE SCALE GENOMIC DNA]</scope>
    <source>
        <strain evidence="4">cv. 9930</strain>
    </source>
</reference>
<dbReference type="AlphaFoldDB" id="A0A0A0LIY2"/>
<keyword evidence="1" id="KW-1133">Transmembrane helix</keyword>
<sequence length="271" mass="31065">MQEGIFFNLTSIFYFLLVLGCLQQKNSYARMLQSEVGDKEMTETNKDPTLNVFFTPDDLKLGKTMPIFFPIKNFSEIPKQLPKEMAEKIPFSLANLSYLLQFFSISKDSPQAKAMKYTLTQCELEPMEGETKFCATSLESLYFSTHDFFGFDGSMKAVATVYPKNFKTELQKYTILEEPIKILAQRILSCHMMPYPYLVLYCHSQVSDNILYKVIVEGENGDRVESLAICHVDTSEWDSDHVVFRVLNVEPGESSVCHFYPEDNIVFVSDA</sequence>
<dbReference type="SMART" id="SM01045">
    <property type="entry name" value="BURP"/>
    <property type="match status" value="1"/>
</dbReference>
<feature type="domain" description="BURP" evidence="2">
    <location>
        <begin position="53"/>
        <end position="270"/>
    </location>
</feature>
<proteinExistence type="predicted"/>
<dbReference type="GO" id="GO:0048316">
    <property type="term" value="P:seed development"/>
    <property type="evidence" value="ECO:0007669"/>
    <property type="project" value="EnsemblPlants"/>
</dbReference>
<accession>A0A0A0LIY2</accession>
<dbReference type="PANTHER" id="PTHR31236:SF41">
    <property type="entry name" value="BURP DOMAIN PROTEIN USPL1"/>
    <property type="match status" value="1"/>
</dbReference>
<reference evidence="3 4" key="1">
    <citation type="journal article" date="2009" name="Nat. Genet.">
        <title>The genome of the cucumber, Cucumis sativus L.</title>
        <authorList>
            <person name="Huang S."/>
            <person name="Li R."/>
            <person name="Zhang Z."/>
            <person name="Li L."/>
            <person name="Gu X."/>
            <person name="Fan W."/>
            <person name="Lucas W.J."/>
            <person name="Wang X."/>
            <person name="Xie B."/>
            <person name="Ni P."/>
            <person name="Ren Y."/>
            <person name="Zhu H."/>
            <person name="Li J."/>
            <person name="Lin K."/>
            <person name="Jin W."/>
            <person name="Fei Z."/>
            <person name="Li G."/>
            <person name="Staub J."/>
            <person name="Kilian A."/>
            <person name="van der Vossen E.A."/>
            <person name="Wu Y."/>
            <person name="Guo J."/>
            <person name="He J."/>
            <person name="Jia Z."/>
            <person name="Ren Y."/>
            <person name="Tian G."/>
            <person name="Lu Y."/>
            <person name="Ruan J."/>
            <person name="Qian W."/>
            <person name="Wang M."/>
            <person name="Huang Q."/>
            <person name="Li B."/>
            <person name="Xuan Z."/>
            <person name="Cao J."/>
            <person name="Asan"/>
            <person name="Wu Z."/>
            <person name="Zhang J."/>
            <person name="Cai Q."/>
            <person name="Bai Y."/>
            <person name="Zhao B."/>
            <person name="Han Y."/>
            <person name="Li Y."/>
            <person name="Li X."/>
            <person name="Wang S."/>
            <person name="Shi Q."/>
            <person name="Liu S."/>
            <person name="Cho W.K."/>
            <person name="Kim J.Y."/>
            <person name="Xu Y."/>
            <person name="Heller-Uszynska K."/>
            <person name="Miao H."/>
            <person name="Cheng Z."/>
            <person name="Zhang S."/>
            <person name="Wu J."/>
            <person name="Yang Y."/>
            <person name="Kang H."/>
            <person name="Li M."/>
            <person name="Liang H."/>
            <person name="Ren X."/>
            <person name="Shi Z."/>
            <person name="Wen M."/>
            <person name="Jian M."/>
            <person name="Yang H."/>
            <person name="Zhang G."/>
            <person name="Yang Z."/>
            <person name="Chen R."/>
            <person name="Liu S."/>
            <person name="Li J."/>
            <person name="Ma L."/>
            <person name="Liu H."/>
            <person name="Zhou Y."/>
            <person name="Zhao J."/>
            <person name="Fang X."/>
            <person name="Li G."/>
            <person name="Fang L."/>
            <person name="Li Y."/>
            <person name="Liu D."/>
            <person name="Zheng H."/>
            <person name="Zhang Y."/>
            <person name="Qin N."/>
            <person name="Li Z."/>
            <person name="Yang G."/>
            <person name="Yang S."/>
            <person name="Bolund L."/>
            <person name="Kristiansen K."/>
            <person name="Zheng H."/>
            <person name="Li S."/>
            <person name="Zhang X."/>
            <person name="Yang H."/>
            <person name="Wang J."/>
            <person name="Sun R."/>
            <person name="Zhang B."/>
            <person name="Jiang S."/>
            <person name="Wang J."/>
            <person name="Du Y."/>
            <person name="Li S."/>
        </authorList>
    </citation>
    <scope>NUCLEOTIDE SEQUENCE [LARGE SCALE GENOMIC DNA]</scope>
    <source>
        <strain evidence="4">cv. 9930</strain>
    </source>
</reference>
<keyword evidence="4" id="KW-1185">Reference proteome</keyword>
<dbReference type="OMA" id="AVCHRIR"/>
<evidence type="ECO:0000256" key="1">
    <source>
        <dbReference type="SAM" id="Phobius"/>
    </source>
</evidence>
<dbReference type="Pfam" id="PF03181">
    <property type="entry name" value="BURP"/>
    <property type="match status" value="1"/>
</dbReference>
<gene>
    <name evidence="3" type="ORF">Csa_2G245470</name>
</gene>
<evidence type="ECO:0000313" key="4">
    <source>
        <dbReference type="Proteomes" id="UP000029981"/>
    </source>
</evidence>
<keyword evidence="1" id="KW-0812">Transmembrane</keyword>
<dbReference type="PANTHER" id="PTHR31236">
    <property type="entry name" value="BURP DOMAIN PROTEIN USPL1-LIKE"/>
    <property type="match status" value="1"/>
</dbReference>
<dbReference type="PROSITE" id="PS51277">
    <property type="entry name" value="BURP"/>
    <property type="match status" value="1"/>
</dbReference>
<dbReference type="Proteomes" id="UP000029981">
    <property type="component" value="Chromosome 2"/>
</dbReference>
<dbReference type="KEGG" id="csv:101217535"/>
<name>A0A0A0LIY2_CUCSA</name>